<protein>
    <submittedName>
        <fullName evidence="2">Cell wall-binding repeat-containing protein</fullName>
    </submittedName>
</protein>
<feature type="transmembrane region" description="Helical" evidence="1">
    <location>
        <begin position="23"/>
        <end position="42"/>
    </location>
</feature>
<comment type="caution">
    <text evidence="2">The sequence shown here is derived from an EMBL/GenBank/DDBJ whole genome shotgun (WGS) entry which is preliminary data.</text>
</comment>
<keyword evidence="1" id="KW-0472">Membrane</keyword>
<dbReference type="InterPro" id="IPR007253">
    <property type="entry name" value="Cell_wall-bd_2"/>
</dbReference>
<dbReference type="PANTHER" id="PTHR30032:SF8">
    <property type="entry name" value="GERMINATION-SPECIFIC N-ACETYLMURAMOYL-L-ALANINE AMIDASE"/>
    <property type="match status" value="1"/>
</dbReference>
<dbReference type="RefSeq" id="WP_185624403.1">
    <property type="nucleotide sequence ID" value="NZ_JABGBW010000005.1"/>
</dbReference>
<keyword evidence="1" id="KW-1133">Transmembrane helix</keyword>
<proteinExistence type="predicted"/>
<keyword evidence="3" id="KW-1185">Reference proteome</keyword>
<dbReference type="InterPro" id="IPR051922">
    <property type="entry name" value="Bact_Sporulation_Assoc"/>
</dbReference>
<dbReference type="Proteomes" id="UP000713904">
    <property type="component" value="Unassembled WGS sequence"/>
</dbReference>
<dbReference type="PANTHER" id="PTHR30032">
    <property type="entry name" value="N-ACETYLMURAMOYL-L-ALANINE AMIDASE-RELATED"/>
    <property type="match status" value="1"/>
</dbReference>
<dbReference type="Pfam" id="PF04122">
    <property type="entry name" value="CW_binding_2"/>
    <property type="match status" value="3"/>
</dbReference>
<evidence type="ECO:0000313" key="3">
    <source>
        <dbReference type="Proteomes" id="UP000713904"/>
    </source>
</evidence>
<evidence type="ECO:0000313" key="2">
    <source>
        <dbReference type="EMBL" id="MBC2576376.1"/>
    </source>
</evidence>
<dbReference type="EMBL" id="JABGBW010000005">
    <property type="protein sequence ID" value="MBC2576376.1"/>
    <property type="molecule type" value="Genomic_DNA"/>
</dbReference>
<accession>A0ABR6TLT9</accession>
<reference evidence="2 3" key="1">
    <citation type="submission" date="2020-05" db="EMBL/GenBank/DDBJ databases">
        <title>Draft genome of xy-202 and genomic insight in genome of the genus Peptostreptococcus.</title>
        <authorList>
            <person name="Zhang Z."/>
        </authorList>
    </citation>
    <scope>NUCLEOTIDE SEQUENCE [LARGE SCALE GENOMIC DNA]</scope>
    <source>
        <strain evidence="2 3">DSM 27025</strain>
    </source>
</reference>
<gene>
    <name evidence="2" type="ORF">HLB29_06720</name>
</gene>
<sequence length="469" mass="52156">MDRYKVINYNKNYKNRVNYGKKIIKTISITIMSSVIFFGGIVKSENNGKYTRYSGYNRVNTSVESAKTYNSDTLVIAPAYSYQDAISAMNIANRYNGRLVLANKDSSLGIFDSDKTIKNVFIVGGDSGDRQISNKIDDRFRSRAKIKRIIGKNIYETNRKTLELSGYKTVGVATGRVYADALSAYSIIREEGIGIMLVDGEKAYNASGYTVKYTFGGKSTVRQDGGYRISGRDRYDTSNKIARKTAYKNIVFVDGRNYADSMSAINITNSKNSDILLVPRVKNQETISLAQEANELFVVGGSKSVEDAYLKQAIDGTLVSNTTIVNYADGFIRIVIPSTLAGNIAYKPINSVAEDETAITLYSKYHFDRSSNKNEPEGYICDIAVVDSDFSYPSTYVEIGRVYKNGVEKKVLVFLSVEPSFSDQSPNSINTFKNNYRAAFGILRNNIQAIDGAVYKKSGGDPLKKYEMK</sequence>
<name>A0ABR6TLT9_9FIRM</name>
<organism evidence="2 3">
    <name type="scientific">Peptostreptococcus canis</name>
    <dbReference type="NCBI Taxonomy" id="1159213"/>
    <lineage>
        <taxon>Bacteria</taxon>
        <taxon>Bacillati</taxon>
        <taxon>Bacillota</taxon>
        <taxon>Clostridia</taxon>
        <taxon>Peptostreptococcales</taxon>
        <taxon>Peptostreptococcaceae</taxon>
        <taxon>Peptostreptococcus</taxon>
    </lineage>
</organism>
<keyword evidence="1" id="KW-0812">Transmembrane</keyword>
<dbReference type="Gene3D" id="3.40.50.12090">
    <property type="match status" value="3"/>
</dbReference>
<evidence type="ECO:0000256" key="1">
    <source>
        <dbReference type="SAM" id="Phobius"/>
    </source>
</evidence>